<keyword evidence="5" id="KW-0482">Metalloprotease</keyword>
<dbReference type="PANTHER" id="PTHR43421">
    <property type="entry name" value="METALLOPROTEASE PMBA"/>
    <property type="match status" value="1"/>
</dbReference>
<evidence type="ECO:0000259" key="2">
    <source>
        <dbReference type="Pfam" id="PF01523"/>
    </source>
</evidence>
<keyword evidence="5" id="KW-0378">Hydrolase</keyword>
<sequence>MSERLAQQREELEQAVSRALDVAGQLGLDSAEVAVQKQQGLSVSTRMGEVETVEFNKDGALGICVYRDGRKGNASTSDLSADAIAATVKAAATIASQTTADEHNGLAEAALMPTSALELDLYHPHDIDPQQAVALAARAERAGLAADPRINNSDGGNFNSHESLKVYGNTHGFIGSYASSRHSLSAVMIGEDANGMERDYDYGVARRFEDLPSPEAIGHQAGLETASRLGARKIDTCNVPVLFNAAQSVGLIGHLISAISGASLYRNASFLKDSLGTQLFPQWLNIEERPHLRGGLASSAFDSEGVATRDRDIIRAGTLESYLLTAYSARRLGMANTGHAGGIYNWNVSRNGGDLAAMLKQLGTGLYVTELMGQGVNGVTGDYSRGAAGFWVENGEIQFPVHEITIAGNLKTMYRDMVAMGSDLDPRHSIAAGPILLESMKVAGN</sequence>
<protein>
    <submittedName>
        <fullName evidence="5">Metalloprotease PmbA</fullName>
    </submittedName>
</protein>
<dbReference type="Proteomes" id="UP001499988">
    <property type="component" value="Unassembled WGS sequence"/>
</dbReference>
<feature type="domain" description="Metalloprotease TldD/E C-terminal" evidence="3">
    <location>
        <begin position="237"/>
        <end position="444"/>
    </location>
</feature>
<dbReference type="GO" id="GO:0008237">
    <property type="term" value="F:metallopeptidase activity"/>
    <property type="evidence" value="ECO:0007669"/>
    <property type="project" value="UniProtKB-KW"/>
</dbReference>
<keyword evidence="5" id="KW-0645">Protease</keyword>
<dbReference type="RefSeq" id="WP_345337252.1">
    <property type="nucleotide sequence ID" value="NZ_BAABJZ010000105.1"/>
</dbReference>
<feature type="domain" description="Metalloprotease TldD/E central" evidence="4">
    <location>
        <begin position="122"/>
        <end position="222"/>
    </location>
</feature>
<organism evidence="5 6">
    <name type="scientific">Ferrimonas pelagia</name>
    <dbReference type="NCBI Taxonomy" id="1177826"/>
    <lineage>
        <taxon>Bacteria</taxon>
        <taxon>Pseudomonadati</taxon>
        <taxon>Pseudomonadota</taxon>
        <taxon>Gammaproteobacteria</taxon>
        <taxon>Alteromonadales</taxon>
        <taxon>Ferrimonadaceae</taxon>
        <taxon>Ferrimonas</taxon>
    </lineage>
</organism>
<dbReference type="SUPFAM" id="SSF111283">
    <property type="entry name" value="Putative modulator of DNA gyrase, PmbA/TldD"/>
    <property type="match status" value="1"/>
</dbReference>
<dbReference type="InterPro" id="IPR002510">
    <property type="entry name" value="Metalloprtase-TldD/E_N"/>
</dbReference>
<evidence type="ECO:0000313" key="5">
    <source>
        <dbReference type="EMBL" id="GAA4901707.1"/>
    </source>
</evidence>
<keyword evidence="6" id="KW-1185">Reference proteome</keyword>
<comment type="caution">
    <text evidence="5">The sequence shown here is derived from an EMBL/GenBank/DDBJ whole genome shotgun (WGS) entry which is preliminary data.</text>
</comment>
<feature type="domain" description="Metalloprotease TldD/E N-terminal" evidence="2">
    <location>
        <begin position="31"/>
        <end position="95"/>
    </location>
</feature>
<gene>
    <name evidence="5" type="primary">pmbA</name>
    <name evidence="5" type="ORF">GCM10023333_39730</name>
</gene>
<dbReference type="Pfam" id="PF01523">
    <property type="entry name" value="PmbA_TldD_1st"/>
    <property type="match status" value="1"/>
</dbReference>
<evidence type="ECO:0000256" key="1">
    <source>
        <dbReference type="ARBA" id="ARBA00005836"/>
    </source>
</evidence>
<dbReference type="InterPro" id="IPR035068">
    <property type="entry name" value="TldD/PmbA_N"/>
</dbReference>
<name>A0ABP9FHD6_9GAMM</name>
<proteinExistence type="inferred from homology"/>
<dbReference type="EMBL" id="BAABJZ010000105">
    <property type="protein sequence ID" value="GAA4901707.1"/>
    <property type="molecule type" value="Genomic_DNA"/>
</dbReference>
<dbReference type="Pfam" id="PF19289">
    <property type="entry name" value="PmbA_TldD_3rd"/>
    <property type="match status" value="1"/>
</dbReference>
<evidence type="ECO:0000313" key="6">
    <source>
        <dbReference type="Proteomes" id="UP001499988"/>
    </source>
</evidence>
<dbReference type="Gene3D" id="3.30.2290.10">
    <property type="entry name" value="PmbA/TldD superfamily"/>
    <property type="match status" value="1"/>
</dbReference>
<comment type="similarity">
    <text evidence="1">Belongs to the peptidase U62 family.</text>
</comment>
<dbReference type="Pfam" id="PF19290">
    <property type="entry name" value="PmbA_TldD_2nd"/>
    <property type="match status" value="1"/>
</dbReference>
<evidence type="ECO:0000259" key="4">
    <source>
        <dbReference type="Pfam" id="PF19290"/>
    </source>
</evidence>
<dbReference type="InterPro" id="IPR045569">
    <property type="entry name" value="Metalloprtase-TldD/E_C"/>
</dbReference>
<dbReference type="InterPro" id="IPR036059">
    <property type="entry name" value="TldD/PmbA_sf"/>
</dbReference>
<dbReference type="InterPro" id="IPR045570">
    <property type="entry name" value="Metalloprtase-TldD/E_cen_dom"/>
</dbReference>
<dbReference type="PANTHER" id="PTHR43421:SF1">
    <property type="entry name" value="METALLOPROTEASE PMBA"/>
    <property type="match status" value="1"/>
</dbReference>
<accession>A0ABP9FHD6</accession>
<dbReference type="InterPro" id="IPR047657">
    <property type="entry name" value="PmbA"/>
</dbReference>
<reference evidence="6" key="1">
    <citation type="journal article" date="2019" name="Int. J. Syst. Evol. Microbiol.">
        <title>The Global Catalogue of Microorganisms (GCM) 10K type strain sequencing project: providing services to taxonomists for standard genome sequencing and annotation.</title>
        <authorList>
            <consortium name="The Broad Institute Genomics Platform"/>
            <consortium name="The Broad Institute Genome Sequencing Center for Infectious Disease"/>
            <person name="Wu L."/>
            <person name="Ma J."/>
        </authorList>
    </citation>
    <scope>NUCLEOTIDE SEQUENCE [LARGE SCALE GENOMIC DNA]</scope>
    <source>
        <strain evidence="6">JCM 18401</strain>
    </source>
</reference>
<dbReference type="NCBIfam" id="NF008268">
    <property type="entry name" value="PRK11040.1"/>
    <property type="match status" value="1"/>
</dbReference>
<evidence type="ECO:0000259" key="3">
    <source>
        <dbReference type="Pfam" id="PF19289"/>
    </source>
</evidence>